<feature type="region of interest" description="Disordered" evidence="10">
    <location>
        <begin position="230"/>
        <end position="253"/>
    </location>
</feature>
<dbReference type="GO" id="GO:0015031">
    <property type="term" value="P:protein transport"/>
    <property type="evidence" value="ECO:0007669"/>
    <property type="project" value="UniProtKB-KW"/>
</dbReference>
<evidence type="ECO:0000256" key="4">
    <source>
        <dbReference type="ARBA" id="ARBA00022927"/>
    </source>
</evidence>
<evidence type="ECO:0000256" key="5">
    <source>
        <dbReference type="ARBA" id="ARBA00023134"/>
    </source>
</evidence>
<keyword evidence="4" id="KW-0653">Protein transport</keyword>
<dbReference type="InterPro" id="IPR027417">
    <property type="entry name" value="P-loop_NTPase"/>
</dbReference>
<dbReference type="SMART" id="SM00175">
    <property type="entry name" value="RAB"/>
    <property type="match status" value="1"/>
</dbReference>
<dbReference type="PROSITE" id="PS51421">
    <property type="entry name" value="RAS"/>
    <property type="match status" value="1"/>
</dbReference>
<evidence type="ECO:0000256" key="2">
    <source>
        <dbReference type="ARBA" id="ARBA00022448"/>
    </source>
</evidence>
<dbReference type="InterPro" id="IPR001806">
    <property type="entry name" value="Small_GTPase"/>
</dbReference>
<reference evidence="11 12" key="1">
    <citation type="submission" date="2020-09" db="EMBL/GenBank/DDBJ databases">
        <authorList>
            <person name="Ashkenazy H."/>
        </authorList>
    </citation>
    <scope>NUCLEOTIDE SEQUENCE [LARGE SCALE GENOMIC DNA]</scope>
    <source>
        <strain evidence="12">cv. Cdm-0</strain>
    </source>
</reference>
<keyword evidence="8" id="KW-0636">Prenylation</keyword>
<evidence type="ECO:0000256" key="3">
    <source>
        <dbReference type="ARBA" id="ARBA00022741"/>
    </source>
</evidence>
<proteinExistence type="inferred from homology"/>
<dbReference type="InterPro" id="IPR005225">
    <property type="entry name" value="Small_GTP-bd"/>
</dbReference>
<dbReference type="PROSITE" id="PS51420">
    <property type="entry name" value="RHO"/>
    <property type="match status" value="1"/>
</dbReference>
<accession>A0A7G2DR70</accession>
<dbReference type="CDD" id="cd01868">
    <property type="entry name" value="Rab11_like"/>
    <property type="match status" value="1"/>
</dbReference>
<dbReference type="AlphaFoldDB" id="A0A7G2DR70"/>
<evidence type="ECO:0000313" key="11">
    <source>
        <dbReference type="EMBL" id="CAD5312938.1"/>
    </source>
</evidence>
<keyword evidence="5" id="KW-0342">GTP-binding</keyword>
<dbReference type="Pfam" id="PF00071">
    <property type="entry name" value="Ras"/>
    <property type="match status" value="1"/>
</dbReference>
<evidence type="ECO:0000313" key="12">
    <source>
        <dbReference type="Proteomes" id="UP000516314"/>
    </source>
</evidence>
<organism evidence="11 12">
    <name type="scientific">Arabidopsis thaliana</name>
    <name type="common">Mouse-ear cress</name>
    <dbReference type="NCBI Taxonomy" id="3702"/>
    <lineage>
        <taxon>Eukaryota</taxon>
        <taxon>Viridiplantae</taxon>
        <taxon>Streptophyta</taxon>
        <taxon>Embryophyta</taxon>
        <taxon>Tracheophyta</taxon>
        <taxon>Spermatophyta</taxon>
        <taxon>Magnoliopsida</taxon>
        <taxon>eudicotyledons</taxon>
        <taxon>Gunneridae</taxon>
        <taxon>Pentapetalae</taxon>
        <taxon>rosids</taxon>
        <taxon>malvids</taxon>
        <taxon>Brassicales</taxon>
        <taxon>Brassicaceae</taxon>
        <taxon>Camelineae</taxon>
        <taxon>Arabidopsis</taxon>
    </lineage>
</organism>
<protein>
    <submittedName>
        <fullName evidence="11">(thale cress) hypothetical protein</fullName>
    </submittedName>
</protein>
<dbReference type="SMART" id="SM00173">
    <property type="entry name" value="RAS"/>
    <property type="match status" value="1"/>
</dbReference>
<evidence type="ECO:0000256" key="6">
    <source>
        <dbReference type="ARBA" id="ARBA00023136"/>
    </source>
</evidence>
<comment type="similarity">
    <text evidence="1">Belongs to the small GTPase superfamily. Rab family.</text>
</comment>
<dbReference type="GO" id="GO:0012505">
    <property type="term" value="C:endomembrane system"/>
    <property type="evidence" value="ECO:0007669"/>
    <property type="project" value="UniProtKB-SubCell"/>
</dbReference>
<dbReference type="Gene3D" id="3.40.50.300">
    <property type="entry name" value="P-loop containing nucleotide triphosphate hydrolases"/>
    <property type="match status" value="1"/>
</dbReference>
<keyword evidence="6" id="KW-0472">Membrane</keyword>
<sequence length="253" mass="28515">MAGYRVEDDYDYLFKVVLIGDSGVGKSNLLSRFTKNEFNLESKSTIGVEFATRTLKVDGKVVKAQIWDTAGQERYRAITSAYYRGAVGALLVYDVTRRATFENVDRWLKELKNHTDPNIVVMLVGNKSDLRHLLAVPTEDGKSYAEQESLCFMETSALEATNVEDAFAEVLTQIYRITSKKQVEAGEDGNASVPKAPKMLRMVYFVGAGFLCTFAINKWREMERNSLLKQEQEKNQQGDVGLLPRDSVQKAMK</sequence>
<dbReference type="GO" id="GO:0003924">
    <property type="term" value="F:GTPase activity"/>
    <property type="evidence" value="ECO:0007669"/>
    <property type="project" value="InterPro"/>
</dbReference>
<evidence type="ECO:0000256" key="10">
    <source>
        <dbReference type="SAM" id="MobiDB-lite"/>
    </source>
</evidence>
<dbReference type="NCBIfam" id="TIGR00231">
    <property type="entry name" value="small_GTP"/>
    <property type="match status" value="1"/>
</dbReference>
<dbReference type="SMART" id="SM00176">
    <property type="entry name" value="RAN"/>
    <property type="match status" value="1"/>
</dbReference>
<name>A0A7G2DR70_ARATH</name>
<evidence type="ECO:0000256" key="7">
    <source>
        <dbReference type="ARBA" id="ARBA00023288"/>
    </source>
</evidence>
<dbReference type="EMBL" id="LR881466">
    <property type="protein sequence ID" value="CAD5312938.1"/>
    <property type="molecule type" value="Genomic_DNA"/>
</dbReference>
<dbReference type="GO" id="GO:0005525">
    <property type="term" value="F:GTP binding"/>
    <property type="evidence" value="ECO:0007669"/>
    <property type="project" value="UniProtKB-KW"/>
</dbReference>
<keyword evidence="7" id="KW-0449">Lipoprotein</keyword>
<dbReference type="SUPFAM" id="SSF52540">
    <property type="entry name" value="P-loop containing nucleoside triphosphate hydrolases"/>
    <property type="match status" value="1"/>
</dbReference>
<keyword evidence="3" id="KW-0547">Nucleotide-binding</keyword>
<dbReference type="PRINTS" id="PR00449">
    <property type="entry name" value="RASTRNSFRMNG"/>
</dbReference>
<comment type="subcellular location">
    <subcellularLocation>
        <location evidence="9">Endomembrane system</location>
        <topology evidence="9">Lipid-anchor</topology>
    </subcellularLocation>
</comment>
<dbReference type="SMART" id="SM00174">
    <property type="entry name" value="RHO"/>
    <property type="match status" value="1"/>
</dbReference>
<dbReference type="InterPro" id="IPR050209">
    <property type="entry name" value="Rab_GTPases_membrane_traffic"/>
</dbReference>
<evidence type="ECO:0000256" key="8">
    <source>
        <dbReference type="ARBA" id="ARBA00023289"/>
    </source>
</evidence>
<evidence type="ECO:0000256" key="9">
    <source>
        <dbReference type="ARBA" id="ARBA00037868"/>
    </source>
</evidence>
<dbReference type="PANTHER" id="PTHR47979">
    <property type="entry name" value="DRAB11-RELATED"/>
    <property type="match status" value="1"/>
</dbReference>
<keyword evidence="2" id="KW-0813">Transport</keyword>
<dbReference type="Proteomes" id="UP000516314">
    <property type="component" value="Chromosome 1"/>
</dbReference>
<dbReference type="PROSITE" id="PS51419">
    <property type="entry name" value="RAB"/>
    <property type="match status" value="1"/>
</dbReference>
<gene>
    <name evidence="11" type="ORF">AT9943_LOCUS1460</name>
</gene>
<dbReference type="FunFam" id="3.40.50.300:FF:000067">
    <property type="entry name" value="ras-related protein RABA1f"/>
    <property type="match status" value="1"/>
</dbReference>
<evidence type="ECO:0000256" key="1">
    <source>
        <dbReference type="ARBA" id="ARBA00006270"/>
    </source>
</evidence>